<comment type="similarity">
    <text evidence="2">Belongs to the TRAFAC class myosin-kinesin ATPase superfamily. Kinesin family.</text>
</comment>
<evidence type="ECO:0000256" key="1">
    <source>
        <dbReference type="ARBA" id="ARBA00023175"/>
    </source>
</evidence>
<feature type="region of interest" description="Disordered" evidence="4">
    <location>
        <begin position="1114"/>
        <end position="1168"/>
    </location>
</feature>
<dbReference type="Proteomes" id="UP001491310">
    <property type="component" value="Unassembled WGS sequence"/>
</dbReference>
<dbReference type="PRINTS" id="PR00380">
    <property type="entry name" value="KINESINHEAVY"/>
</dbReference>
<keyword evidence="1" id="KW-0505">Motor protein</keyword>
<protein>
    <recommendedName>
        <fullName evidence="5">Kinesin motor domain-containing protein</fullName>
    </recommendedName>
</protein>
<evidence type="ECO:0000256" key="2">
    <source>
        <dbReference type="PROSITE-ProRule" id="PRU00283"/>
    </source>
</evidence>
<evidence type="ECO:0000259" key="5">
    <source>
        <dbReference type="PROSITE" id="PS50067"/>
    </source>
</evidence>
<proteinExistence type="inferred from homology"/>
<dbReference type="InterPro" id="IPR036961">
    <property type="entry name" value="Kinesin_motor_dom_sf"/>
</dbReference>
<evidence type="ECO:0000313" key="6">
    <source>
        <dbReference type="EMBL" id="KAK9907558.1"/>
    </source>
</evidence>
<name>A0ABR2YL80_9CHLO</name>
<dbReference type="Gene3D" id="3.40.850.10">
    <property type="entry name" value="Kinesin motor domain"/>
    <property type="match status" value="1"/>
</dbReference>
<dbReference type="PROSITE" id="PS50067">
    <property type="entry name" value="KINESIN_MOTOR_2"/>
    <property type="match status" value="1"/>
</dbReference>
<comment type="caution">
    <text evidence="6">The sequence shown here is derived from an EMBL/GenBank/DDBJ whole genome shotgun (WGS) entry which is preliminary data.</text>
</comment>
<dbReference type="InterPro" id="IPR027417">
    <property type="entry name" value="P-loop_NTPase"/>
</dbReference>
<dbReference type="InterPro" id="IPR001752">
    <property type="entry name" value="Kinesin_motor_dom"/>
</dbReference>
<feature type="domain" description="Kinesin motor" evidence="5">
    <location>
        <begin position="785"/>
        <end position="1083"/>
    </location>
</feature>
<accession>A0ABR2YL80</accession>
<dbReference type="PANTHER" id="PTHR47972:SF28">
    <property type="entry name" value="KINESIN-LIKE PROTEIN KLP-3"/>
    <property type="match status" value="1"/>
</dbReference>
<sequence>MLLQYLFTGIHGYLVPSAAANFVELEALRWENRKLTDAKLVAETQATDQARRIAQLEETLAELRLRPAAGRGAADGEGDPVTTLERQLSKLTEELQTARAEAQGRREEVAEAARERAGAAKRVSDAVAERDLARQMLKGVQAMLGHAEAARCSAQKALQQAQAEKSASQAVLAESEAKRNRHAAELEAIRISREQAEAQLAAAQAKLKATQAVLGQAEQGLDGLLQEAALSDGDTVSPPTAAIESRLATLQGELHSAKVETERLQAVLAEKESILQDAQDKLTALESECSALRAAVGKAEAACADLQSRLAAAEADRAASAAGLEAQVAQLTLDLASKEEYLKNLQAQSSTAAATEAAKASGAPSSVTQGIKELESELATAQETLRAAEEAARQRAEELGRWASAADRAAADQAAKIAELEAERESARRSALAELTACRDAGLQAVYELEAQVSELAAEKERLQAEVVRQRASLSKNRAQAEEELAVAEAKLEKLQAEKRDAVASLAEAEARANAAEAELAEARAAHGRTAAEATQHLEARIGELTAARDSAAAEAERLREQVAELSAERNYAVANKQQAAEAAATLEAEAAGLLEQKKQAVTALQSQISQLKMERETMKKTQEGVQAALEQLQGKVEAERAGNKDAFARLQAAAEAEEAARRAAEGKLAEAEAAAEQLRSRSAADLRRLQDEKRAADARISALQTRLDGMQCAAGGVDTQKVKVEEFAAALREARAEAAELRQQLAEAAGGHSPGPAERQPLQLSPRVLPSSVKAAAQQKARARCRVFARVRPMTRAEQAARQGTPLKVADRESLLLAGGQGGSQRYGFDRVFSPEEGQEAVYKEVSSLVSAVMEGANGCVLAFGQSGSGKAHTLAGTPEHPGINFRAMSHLFKMAKDGSSARDTRIAMSIVEIHGESIQDLLSNDPYRRLDVKSVEDGVCVPGLSIKQIASTANVEAVMCSASAQQHSSASHLVLSVYVACKDRTTGATALGKLHMVNLAASEMAEREGDGSLRTLGSCLQALRQNAASVPYGESCLTRLLADSMGQDRSRAVLIATCSPLASDAAETRRTLDFCARLAAGIVACPPRAAGEGMPGSPATGTVADLASVFGGATPRTSSPGGRLFSPGRGVGQARNAARKLDMNAVTSPVQPSPRSPQRFSGRHAN</sequence>
<reference evidence="6 7" key="1">
    <citation type="journal article" date="2024" name="Nat. Commun.">
        <title>Phylogenomics reveals the evolutionary origins of lichenization in chlorophyte algae.</title>
        <authorList>
            <person name="Puginier C."/>
            <person name="Libourel C."/>
            <person name="Otte J."/>
            <person name="Skaloud P."/>
            <person name="Haon M."/>
            <person name="Grisel S."/>
            <person name="Petersen M."/>
            <person name="Berrin J.G."/>
            <person name="Delaux P.M."/>
            <person name="Dal Grande F."/>
            <person name="Keller J."/>
        </authorList>
    </citation>
    <scope>NUCLEOTIDE SEQUENCE [LARGE SCALE GENOMIC DNA]</scope>
    <source>
        <strain evidence="6 7">SAG 216-7</strain>
    </source>
</reference>
<gene>
    <name evidence="6" type="ORF">WJX75_005941</name>
</gene>
<dbReference type="SMART" id="SM00129">
    <property type="entry name" value="KISc"/>
    <property type="match status" value="1"/>
</dbReference>
<evidence type="ECO:0000256" key="3">
    <source>
        <dbReference type="SAM" id="Coils"/>
    </source>
</evidence>
<comment type="caution">
    <text evidence="2">Lacks conserved residue(s) required for the propagation of feature annotation.</text>
</comment>
<keyword evidence="7" id="KW-1185">Reference proteome</keyword>
<feature type="coiled-coil region" evidence="3">
    <location>
        <begin position="261"/>
        <end position="622"/>
    </location>
</feature>
<evidence type="ECO:0000256" key="4">
    <source>
        <dbReference type="SAM" id="MobiDB-lite"/>
    </source>
</evidence>
<dbReference type="EMBL" id="JALJOT010000009">
    <property type="protein sequence ID" value="KAK9907558.1"/>
    <property type="molecule type" value="Genomic_DNA"/>
</dbReference>
<keyword evidence="3" id="KW-0175">Coiled coil</keyword>
<dbReference type="SUPFAM" id="SSF52540">
    <property type="entry name" value="P-loop containing nucleoside triphosphate hydrolases"/>
    <property type="match status" value="1"/>
</dbReference>
<dbReference type="Pfam" id="PF00225">
    <property type="entry name" value="Kinesin"/>
    <property type="match status" value="1"/>
</dbReference>
<feature type="coiled-coil region" evidence="3">
    <location>
        <begin position="158"/>
        <end position="213"/>
    </location>
</feature>
<dbReference type="PANTHER" id="PTHR47972">
    <property type="entry name" value="KINESIN-LIKE PROTEIN KLP-3"/>
    <property type="match status" value="1"/>
</dbReference>
<dbReference type="Gene3D" id="1.10.287.1490">
    <property type="match status" value="1"/>
</dbReference>
<evidence type="ECO:0000313" key="7">
    <source>
        <dbReference type="Proteomes" id="UP001491310"/>
    </source>
</evidence>
<feature type="coiled-coil region" evidence="3">
    <location>
        <begin position="648"/>
        <end position="752"/>
    </location>
</feature>
<feature type="coiled-coil region" evidence="3">
    <location>
        <begin position="46"/>
        <end position="115"/>
    </location>
</feature>
<organism evidence="6 7">
    <name type="scientific">Coccomyxa subellipsoidea</name>
    <dbReference type="NCBI Taxonomy" id="248742"/>
    <lineage>
        <taxon>Eukaryota</taxon>
        <taxon>Viridiplantae</taxon>
        <taxon>Chlorophyta</taxon>
        <taxon>core chlorophytes</taxon>
        <taxon>Trebouxiophyceae</taxon>
        <taxon>Trebouxiophyceae incertae sedis</taxon>
        <taxon>Coccomyxaceae</taxon>
        <taxon>Coccomyxa</taxon>
    </lineage>
</organism>
<dbReference type="InterPro" id="IPR027640">
    <property type="entry name" value="Kinesin-like_fam"/>
</dbReference>